<dbReference type="AlphaFoldDB" id="A0A8S1PQM9"/>
<evidence type="ECO:0000313" key="2">
    <source>
        <dbReference type="Proteomes" id="UP000692954"/>
    </source>
</evidence>
<organism evidence="1 2">
    <name type="scientific">Paramecium sonneborni</name>
    <dbReference type="NCBI Taxonomy" id="65129"/>
    <lineage>
        <taxon>Eukaryota</taxon>
        <taxon>Sar</taxon>
        <taxon>Alveolata</taxon>
        <taxon>Ciliophora</taxon>
        <taxon>Intramacronucleata</taxon>
        <taxon>Oligohymenophorea</taxon>
        <taxon>Peniculida</taxon>
        <taxon>Parameciidae</taxon>
        <taxon>Paramecium</taxon>
    </lineage>
</organism>
<dbReference type="EMBL" id="CAJJDN010000083">
    <property type="protein sequence ID" value="CAD8105033.1"/>
    <property type="molecule type" value="Genomic_DNA"/>
</dbReference>
<comment type="caution">
    <text evidence="1">The sequence shown here is derived from an EMBL/GenBank/DDBJ whole genome shotgun (WGS) entry which is preliminary data.</text>
</comment>
<proteinExistence type="predicted"/>
<gene>
    <name evidence="1" type="ORF">PSON_ATCC_30995.1.T0830153</name>
</gene>
<accession>A0A8S1PQM9</accession>
<protein>
    <submittedName>
        <fullName evidence="1">Uncharacterized protein</fullName>
    </submittedName>
</protein>
<sequence>MQYNIKEIIARLNEQRKTVQFRHRTLNTENSQPTQISDAKRRLSTLDPPTMSMQFLEIDVMKQKENKEYKKVTNKRVQIQNKQRLMMLQSKKNTQPQNHSSFLPLIDFSQLNNDPLPIVYPKHDKMIRLKKITSRVMDQLF</sequence>
<name>A0A8S1PQM9_9CILI</name>
<dbReference type="Proteomes" id="UP000692954">
    <property type="component" value="Unassembled WGS sequence"/>
</dbReference>
<evidence type="ECO:0000313" key="1">
    <source>
        <dbReference type="EMBL" id="CAD8105033.1"/>
    </source>
</evidence>
<dbReference type="OrthoDB" id="287140at2759"/>
<reference evidence="1" key="1">
    <citation type="submission" date="2021-01" db="EMBL/GenBank/DDBJ databases">
        <authorList>
            <consortium name="Genoscope - CEA"/>
            <person name="William W."/>
        </authorList>
    </citation>
    <scope>NUCLEOTIDE SEQUENCE</scope>
</reference>
<keyword evidence="2" id="KW-1185">Reference proteome</keyword>